<dbReference type="EMBL" id="JAFBER010000003">
    <property type="protein sequence ID" value="MBM7644664.1"/>
    <property type="molecule type" value="Genomic_DNA"/>
</dbReference>
<dbReference type="InterPro" id="IPR019734">
    <property type="entry name" value="TPR_rpt"/>
</dbReference>
<organism evidence="3 4">
    <name type="scientific">Scopulibacillus daqui</name>
    <dbReference type="NCBI Taxonomy" id="1469162"/>
    <lineage>
        <taxon>Bacteria</taxon>
        <taxon>Bacillati</taxon>
        <taxon>Bacillota</taxon>
        <taxon>Bacilli</taxon>
        <taxon>Bacillales</taxon>
        <taxon>Sporolactobacillaceae</taxon>
        <taxon>Scopulibacillus</taxon>
    </lineage>
</organism>
<dbReference type="Gene3D" id="1.10.260.40">
    <property type="entry name" value="lambda repressor-like DNA-binding domains"/>
    <property type="match status" value="1"/>
</dbReference>
<evidence type="ECO:0000313" key="4">
    <source>
        <dbReference type="Proteomes" id="UP000808914"/>
    </source>
</evidence>
<dbReference type="InterPro" id="IPR010982">
    <property type="entry name" value="Lambda_DNA-bd_dom_sf"/>
</dbReference>
<keyword evidence="1" id="KW-0175">Coiled coil</keyword>
<dbReference type="InterPro" id="IPR011990">
    <property type="entry name" value="TPR-like_helical_dom_sf"/>
</dbReference>
<name>A0ABS2PX90_9BACL</name>
<keyword evidence="4" id="KW-1185">Reference proteome</keyword>
<dbReference type="SUPFAM" id="SSF47413">
    <property type="entry name" value="lambda repressor-like DNA-binding domains"/>
    <property type="match status" value="1"/>
</dbReference>
<accession>A0ABS2PX90</accession>
<dbReference type="Pfam" id="PF01381">
    <property type="entry name" value="HTH_3"/>
    <property type="match status" value="1"/>
</dbReference>
<dbReference type="Gene3D" id="1.25.40.10">
    <property type="entry name" value="Tetratricopeptide repeat domain"/>
    <property type="match status" value="1"/>
</dbReference>
<dbReference type="Proteomes" id="UP000808914">
    <property type="component" value="Unassembled WGS sequence"/>
</dbReference>
<proteinExistence type="predicted"/>
<dbReference type="SUPFAM" id="SSF48452">
    <property type="entry name" value="TPR-like"/>
    <property type="match status" value="1"/>
</dbReference>
<dbReference type="Pfam" id="PF13424">
    <property type="entry name" value="TPR_12"/>
    <property type="match status" value="1"/>
</dbReference>
<evidence type="ECO:0000313" key="3">
    <source>
        <dbReference type="EMBL" id="MBM7644664.1"/>
    </source>
</evidence>
<feature type="domain" description="HTH cro/C1-type" evidence="2">
    <location>
        <begin position="6"/>
        <end position="58"/>
    </location>
</feature>
<reference evidence="3 4" key="1">
    <citation type="submission" date="2021-01" db="EMBL/GenBank/DDBJ databases">
        <title>Genomic Encyclopedia of Type Strains, Phase IV (KMG-IV): sequencing the most valuable type-strain genomes for metagenomic binning, comparative biology and taxonomic classification.</title>
        <authorList>
            <person name="Goeker M."/>
        </authorList>
    </citation>
    <scope>NUCLEOTIDE SEQUENCE [LARGE SCALE GENOMIC DNA]</scope>
    <source>
        <strain evidence="3 4">DSM 28236</strain>
    </source>
</reference>
<dbReference type="PROSITE" id="PS50943">
    <property type="entry name" value="HTH_CROC1"/>
    <property type="match status" value="1"/>
</dbReference>
<dbReference type="InterPro" id="IPR001387">
    <property type="entry name" value="Cro/C1-type_HTH"/>
</dbReference>
<dbReference type="CDD" id="cd00093">
    <property type="entry name" value="HTH_XRE"/>
    <property type="match status" value="1"/>
</dbReference>
<dbReference type="SMART" id="SM00530">
    <property type="entry name" value="HTH_XRE"/>
    <property type="match status" value="1"/>
</dbReference>
<sequence length="419" mass="50304">MIGTRIRYYRKKSGMTLEQLSEGICSVSYLSKIEHGDKSSEDTIKRLCERLGISYEDVDNQEELDEINELLDEWYKAIRDQNINIVKDIENNITIRLKKIEDPHPLLKYDLYKVRLLLLERNFDGAYSLLEEVEKFKDIFTTELQYFFFHFKSIYVYYNNEDYEKTLSYLKKAEEILENKLNLSEQESAELYYQLSLNYIYSYKIGKSINYAYRALNIFEKNYNLKRISDCQTLLGICYRRIHNYQQTEYHYRQALKFAELYDDDERRGIIHHNIGFVYSCQGKSKEAIDHLGKSLKYRINIDPKSRCYTLYLLAKEFLNIKETNKAQKIIYEGLSLAKKHNIKDSYFEFKILDVQINNKDCYESLLRKEAIPFFKKNNKWEHVSEFAEELANYYYDKGQYKSASQYYRLANNARKEIK</sequence>
<comment type="caution">
    <text evidence="3">The sequence shown here is derived from an EMBL/GenBank/DDBJ whole genome shotgun (WGS) entry which is preliminary data.</text>
</comment>
<feature type="coiled-coil region" evidence="1">
    <location>
        <begin position="160"/>
        <end position="190"/>
    </location>
</feature>
<protein>
    <submittedName>
        <fullName evidence="3">Transcriptional regulator with XRE-family HTH domain</fullName>
    </submittedName>
</protein>
<dbReference type="RefSeq" id="WP_205002612.1">
    <property type="nucleotide sequence ID" value="NZ_JAFBER010000003.1"/>
</dbReference>
<dbReference type="SMART" id="SM00028">
    <property type="entry name" value="TPR"/>
    <property type="match status" value="6"/>
</dbReference>
<gene>
    <name evidence="3" type="ORF">JOD45_000857</name>
</gene>
<evidence type="ECO:0000259" key="2">
    <source>
        <dbReference type="PROSITE" id="PS50943"/>
    </source>
</evidence>
<evidence type="ECO:0000256" key="1">
    <source>
        <dbReference type="SAM" id="Coils"/>
    </source>
</evidence>